<dbReference type="AlphaFoldDB" id="A0A1A8YXW6"/>
<evidence type="ECO:0000256" key="1">
    <source>
        <dbReference type="SAM" id="Phobius"/>
    </source>
</evidence>
<sequence length="105" mass="12063">MGVRVNKEPGKEACVVAFLLFICHYDLIPCIFPFVITYVLFIFSALLGFPRYIVFPFYRFSAFPPLPLFPLLPRFPSTIACDKSSFKMVCEKAWHNFPLISTCAK</sequence>
<evidence type="ECO:0000313" key="4">
    <source>
        <dbReference type="Proteomes" id="UP000078550"/>
    </source>
</evidence>
<reference evidence="3" key="2">
    <citation type="submission" date="2016-05" db="EMBL/GenBank/DDBJ databases">
        <authorList>
            <person name="Lavstsen T."/>
            <person name="Jespersen J.S."/>
        </authorList>
    </citation>
    <scope>NUCLEOTIDE SEQUENCE [LARGE SCALE GENOMIC DNA]</scope>
</reference>
<evidence type="ECO:0000313" key="2">
    <source>
        <dbReference type="EMBL" id="SBT36087.1"/>
    </source>
</evidence>
<organism evidence="3 4">
    <name type="scientific">Plasmodium ovale wallikeri</name>
    <dbReference type="NCBI Taxonomy" id="864142"/>
    <lineage>
        <taxon>Eukaryota</taxon>
        <taxon>Sar</taxon>
        <taxon>Alveolata</taxon>
        <taxon>Apicomplexa</taxon>
        <taxon>Aconoidasida</taxon>
        <taxon>Haemosporida</taxon>
        <taxon>Plasmodiidae</taxon>
        <taxon>Plasmodium</taxon>
        <taxon>Plasmodium (Plasmodium)</taxon>
    </lineage>
</organism>
<keyword evidence="1" id="KW-0472">Membrane</keyword>
<gene>
    <name evidence="2" type="ORF">POVWA1_030720</name>
    <name evidence="3" type="ORF">POVWA2_030310</name>
</gene>
<evidence type="ECO:0000313" key="5">
    <source>
        <dbReference type="Proteomes" id="UP000078555"/>
    </source>
</evidence>
<dbReference type="Proteomes" id="UP000078555">
    <property type="component" value="Unassembled WGS sequence"/>
</dbReference>
<keyword evidence="1" id="KW-0812">Transmembrane</keyword>
<accession>A0A1A8YXW6</accession>
<dbReference type="EMBL" id="FLRE01000117">
    <property type="protein sequence ID" value="SBT36451.1"/>
    <property type="molecule type" value="Genomic_DNA"/>
</dbReference>
<name>A0A1A8YXW6_PLAOA</name>
<keyword evidence="1" id="KW-1133">Transmembrane helix</keyword>
<dbReference type="EMBL" id="FLRD01000088">
    <property type="protein sequence ID" value="SBT36087.1"/>
    <property type="molecule type" value="Genomic_DNA"/>
</dbReference>
<evidence type="ECO:0000313" key="3">
    <source>
        <dbReference type="EMBL" id="SBT36451.1"/>
    </source>
</evidence>
<keyword evidence="5" id="KW-1185">Reference proteome</keyword>
<protein>
    <submittedName>
        <fullName evidence="3">Uncharacterized protein</fullName>
    </submittedName>
</protein>
<proteinExistence type="predicted"/>
<feature type="transmembrane region" description="Helical" evidence="1">
    <location>
        <begin position="34"/>
        <end position="54"/>
    </location>
</feature>
<dbReference type="Proteomes" id="UP000078550">
    <property type="component" value="Unassembled WGS sequence"/>
</dbReference>
<reference evidence="4 5" key="1">
    <citation type="submission" date="2016-05" db="EMBL/GenBank/DDBJ databases">
        <authorList>
            <person name="Naeem Raeece"/>
        </authorList>
    </citation>
    <scope>NUCLEOTIDE SEQUENCE [LARGE SCALE GENOMIC DNA]</scope>
</reference>